<dbReference type="AlphaFoldDB" id="A0A328CVL2"/>
<dbReference type="Proteomes" id="UP000249390">
    <property type="component" value="Unassembled WGS sequence"/>
</dbReference>
<accession>A0A328CVL2</accession>
<sequence length="97" mass="11316">MSKAHLISRPIPSYFVDNQREAEKLETKPTAETESERECRLLRTPPVERRRRFCRQTLLHPLGVPKKKSKSDESDSSDENLRKKYVALKAVLDHITK</sequence>
<proteinExistence type="predicted"/>
<reference evidence="2 3" key="1">
    <citation type="submission" date="2018-06" db="EMBL/GenBank/DDBJ databases">
        <title>The Genome of Cuscuta australis (Dodder) Provides Insight into the Evolution of Plant Parasitism.</title>
        <authorList>
            <person name="Liu H."/>
        </authorList>
    </citation>
    <scope>NUCLEOTIDE SEQUENCE [LARGE SCALE GENOMIC DNA]</scope>
    <source>
        <strain evidence="3">cv. Yunnan</strain>
        <tissue evidence="2">Vines</tissue>
    </source>
</reference>
<organism evidence="2 3">
    <name type="scientific">Cuscuta australis</name>
    <dbReference type="NCBI Taxonomy" id="267555"/>
    <lineage>
        <taxon>Eukaryota</taxon>
        <taxon>Viridiplantae</taxon>
        <taxon>Streptophyta</taxon>
        <taxon>Embryophyta</taxon>
        <taxon>Tracheophyta</taxon>
        <taxon>Spermatophyta</taxon>
        <taxon>Magnoliopsida</taxon>
        <taxon>eudicotyledons</taxon>
        <taxon>Gunneridae</taxon>
        <taxon>Pentapetalae</taxon>
        <taxon>asterids</taxon>
        <taxon>lamiids</taxon>
        <taxon>Solanales</taxon>
        <taxon>Convolvulaceae</taxon>
        <taxon>Cuscuteae</taxon>
        <taxon>Cuscuta</taxon>
        <taxon>Cuscuta subgen. Grammica</taxon>
        <taxon>Cuscuta sect. Cleistogrammica</taxon>
    </lineage>
</organism>
<name>A0A328CVL2_9ASTE</name>
<comment type="caution">
    <text evidence="2">The sequence shown here is derived from an EMBL/GenBank/DDBJ whole genome shotgun (WGS) entry which is preliminary data.</text>
</comment>
<evidence type="ECO:0000313" key="2">
    <source>
        <dbReference type="EMBL" id="RAL37372.1"/>
    </source>
</evidence>
<dbReference type="EMBL" id="NQVE01000215">
    <property type="protein sequence ID" value="RAL37372.1"/>
    <property type="molecule type" value="Genomic_DNA"/>
</dbReference>
<protein>
    <submittedName>
        <fullName evidence="2">Uncharacterized protein</fullName>
    </submittedName>
</protein>
<gene>
    <name evidence="2" type="ORF">DM860_000066</name>
</gene>
<feature type="region of interest" description="Disordered" evidence="1">
    <location>
        <begin position="17"/>
        <end position="38"/>
    </location>
</feature>
<feature type="compositionally biased region" description="Basic and acidic residues" evidence="1">
    <location>
        <begin position="18"/>
        <end position="38"/>
    </location>
</feature>
<keyword evidence="3" id="KW-1185">Reference proteome</keyword>
<evidence type="ECO:0000313" key="3">
    <source>
        <dbReference type="Proteomes" id="UP000249390"/>
    </source>
</evidence>
<evidence type="ECO:0000256" key="1">
    <source>
        <dbReference type="SAM" id="MobiDB-lite"/>
    </source>
</evidence>
<feature type="region of interest" description="Disordered" evidence="1">
    <location>
        <begin position="61"/>
        <end position="80"/>
    </location>
</feature>